<dbReference type="Proteomes" id="UP001049518">
    <property type="component" value="Chromosome"/>
</dbReference>
<reference evidence="1" key="1">
    <citation type="submission" date="2020-07" db="EMBL/GenBank/DDBJ databases">
        <authorList>
            <person name="Tarantini F.S."/>
            <person name="Hong K.W."/>
            <person name="Chan K.G."/>
        </authorList>
    </citation>
    <scope>NUCLEOTIDE SEQUENCE</scope>
    <source>
        <strain evidence="1">32-07</strain>
    </source>
</reference>
<dbReference type="EMBL" id="CP059572">
    <property type="protein sequence ID" value="QXJ20613.1"/>
    <property type="molecule type" value="Genomic_DNA"/>
</dbReference>
<name>A0ABX8QPR4_9ACTN</name>
<evidence type="ECO:0000313" key="1">
    <source>
        <dbReference type="EMBL" id="QXJ20613.1"/>
    </source>
</evidence>
<organism evidence="1 2">
    <name type="scientific">Actinomadura graeca</name>
    <dbReference type="NCBI Taxonomy" id="2750812"/>
    <lineage>
        <taxon>Bacteria</taxon>
        <taxon>Bacillati</taxon>
        <taxon>Actinomycetota</taxon>
        <taxon>Actinomycetes</taxon>
        <taxon>Streptosporangiales</taxon>
        <taxon>Thermomonosporaceae</taxon>
        <taxon>Actinomadura</taxon>
    </lineage>
</organism>
<accession>A0ABX8QPR4</accession>
<proteinExistence type="predicted"/>
<sequence length="95" mass="10273">MTAPKSGWTVFCSEVAGQVLHSLPEPIEDRLTRFLCELAWTGGALVDSGAPPPGKPLDAVGVEYTVSVNDLDVCVEYMVIADIKEFYITDIVWAG</sequence>
<gene>
    <name evidence="1" type="ORF">AGRA3207_001355</name>
</gene>
<dbReference type="RefSeq" id="WP_231333697.1">
    <property type="nucleotide sequence ID" value="NZ_CP059572.1"/>
</dbReference>
<keyword evidence="2" id="KW-1185">Reference proteome</keyword>
<protein>
    <submittedName>
        <fullName evidence="1">Uncharacterized protein</fullName>
    </submittedName>
</protein>
<evidence type="ECO:0000313" key="2">
    <source>
        <dbReference type="Proteomes" id="UP001049518"/>
    </source>
</evidence>